<feature type="region of interest" description="Disordered" evidence="1">
    <location>
        <begin position="178"/>
        <end position="248"/>
    </location>
</feature>
<feature type="region of interest" description="Disordered" evidence="1">
    <location>
        <begin position="282"/>
        <end position="322"/>
    </location>
</feature>
<protein>
    <recommendedName>
        <fullName evidence="2">PH domain-containing protein</fullName>
    </recommendedName>
</protein>
<accession>A0AAN0JA93</accession>
<dbReference type="SMART" id="SM00233">
    <property type="entry name" value="PH"/>
    <property type="match status" value="1"/>
</dbReference>
<dbReference type="PROSITE" id="PS50003">
    <property type="entry name" value="PH_DOMAIN"/>
    <property type="match status" value="1"/>
</dbReference>
<feature type="domain" description="PH" evidence="2">
    <location>
        <begin position="6"/>
        <end position="121"/>
    </location>
</feature>
<keyword evidence="4" id="KW-1185">Reference proteome</keyword>
<dbReference type="SUPFAM" id="SSF50729">
    <property type="entry name" value="PH domain-like"/>
    <property type="match status" value="1"/>
</dbReference>
<dbReference type="Proteomes" id="UP000007879">
    <property type="component" value="Unassembled WGS sequence"/>
</dbReference>
<dbReference type="GO" id="GO:0007165">
    <property type="term" value="P:signal transduction"/>
    <property type="evidence" value="ECO:0007669"/>
    <property type="project" value="TreeGrafter"/>
</dbReference>
<proteinExistence type="predicted"/>
<sequence length="442" mass="49083">MAQNNEIVKSGYLTKSPPLDAPSISQWRRRWFVLRDSIRSYPLAERYVRLEYYQNESEARKLSDPKGIVNLTECYRVSGSVAVKGHKYVFDVCTKDRKYHLAADTPSEKHMWIQTLNEVLFSTSVVPSQVTEITKTQDLEDAEFQIQRRKSQSKAALKQISLENVAVDVTQRPLSCFEQSRVPAQPRNKRPLPPTPDQEISPLPIAMTNTTTRPPGSPIPKPRTKLDTSRSPISSPQQNGGLYSSPDLSLRGMGGGTCKGGDMGGVVPSAIASDYEVPVQSSYQKPMGHGRNSAPSLPIKAEETPPPPPPRRKGGSQGVPDSSMISVSEKLITEPPAEDYDVIQPAEDYDVIRYSPDNIDDDDEEEGAYGHLMKIGPIYEPHGDTSEIPLSVHTSLPCSFTPNPPVPPLPYAVDTKTKRTYYENTGFVPVREETYTKLSHFN</sequence>
<dbReference type="GO" id="GO:0035591">
    <property type="term" value="F:signaling adaptor activity"/>
    <property type="evidence" value="ECO:0007669"/>
    <property type="project" value="TreeGrafter"/>
</dbReference>
<gene>
    <name evidence="3" type="primary">100637547</name>
</gene>
<dbReference type="InterPro" id="IPR046355">
    <property type="entry name" value="Gab1-4-like"/>
</dbReference>
<reference evidence="4" key="1">
    <citation type="journal article" date="2010" name="Nature">
        <title>The Amphimedon queenslandica genome and the evolution of animal complexity.</title>
        <authorList>
            <person name="Srivastava M."/>
            <person name="Simakov O."/>
            <person name="Chapman J."/>
            <person name="Fahey B."/>
            <person name="Gauthier M.E."/>
            <person name="Mitros T."/>
            <person name="Richards G.S."/>
            <person name="Conaco C."/>
            <person name="Dacre M."/>
            <person name="Hellsten U."/>
            <person name="Larroux C."/>
            <person name="Putnam N.H."/>
            <person name="Stanke M."/>
            <person name="Adamska M."/>
            <person name="Darling A."/>
            <person name="Degnan S.M."/>
            <person name="Oakley T.H."/>
            <person name="Plachetzki D.C."/>
            <person name="Zhai Y."/>
            <person name="Adamski M."/>
            <person name="Calcino A."/>
            <person name="Cummins S.F."/>
            <person name="Goodstein D.M."/>
            <person name="Harris C."/>
            <person name="Jackson D.J."/>
            <person name="Leys S.P."/>
            <person name="Shu S."/>
            <person name="Woodcroft B.J."/>
            <person name="Vervoort M."/>
            <person name="Kosik K.S."/>
            <person name="Manning G."/>
            <person name="Degnan B.M."/>
            <person name="Rokhsar D.S."/>
        </authorList>
    </citation>
    <scope>NUCLEOTIDE SEQUENCE [LARGE SCALE GENOMIC DNA]</scope>
</reference>
<organism evidence="3 4">
    <name type="scientific">Amphimedon queenslandica</name>
    <name type="common">Sponge</name>
    <dbReference type="NCBI Taxonomy" id="400682"/>
    <lineage>
        <taxon>Eukaryota</taxon>
        <taxon>Metazoa</taxon>
        <taxon>Porifera</taxon>
        <taxon>Demospongiae</taxon>
        <taxon>Heteroscleromorpha</taxon>
        <taxon>Haplosclerida</taxon>
        <taxon>Niphatidae</taxon>
        <taxon>Amphimedon</taxon>
    </lineage>
</organism>
<evidence type="ECO:0000313" key="3">
    <source>
        <dbReference type="EnsemblMetazoa" id="XP_019853677.1"/>
    </source>
</evidence>
<name>A0AAN0JA93_AMPQE</name>
<dbReference type="GO" id="GO:0005737">
    <property type="term" value="C:cytoplasm"/>
    <property type="evidence" value="ECO:0007669"/>
    <property type="project" value="TreeGrafter"/>
</dbReference>
<reference evidence="3" key="2">
    <citation type="submission" date="2024-06" db="UniProtKB">
        <authorList>
            <consortium name="EnsemblMetazoa"/>
        </authorList>
    </citation>
    <scope>IDENTIFICATION</scope>
</reference>
<dbReference type="InterPro" id="IPR001849">
    <property type="entry name" value="PH_domain"/>
</dbReference>
<dbReference type="PANTHER" id="PTHR45960">
    <property type="entry name" value="GRB2-ASSOCIATED-BINDING PROTEIN"/>
    <property type="match status" value="1"/>
</dbReference>
<dbReference type="Pfam" id="PF00169">
    <property type="entry name" value="PH"/>
    <property type="match status" value="1"/>
</dbReference>
<dbReference type="Gene3D" id="2.30.29.30">
    <property type="entry name" value="Pleckstrin-homology domain (PH domain)/Phosphotyrosine-binding domain (PTB)"/>
    <property type="match status" value="1"/>
</dbReference>
<feature type="compositionally biased region" description="Polar residues" evidence="1">
    <location>
        <begin position="229"/>
        <end position="242"/>
    </location>
</feature>
<dbReference type="EnsemblMetazoa" id="XM_019998118.1">
    <property type="protein sequence ID" value="XP_019853677.1"/>
    <property type="gene ID" value="LOC100637547"/>
</dbReference>
<evidence type="ECO:0000259" key="2">
    <source>
        <dbReference type="PROSITE" id="PS50003"/>
    </source>
</evidence>
<dbReference type="PANTHER" id="PTHR45960:SF2">
    <property type="entry name" value="PROTEIN DAUGHTER OF SEVENLESS"/>
    <property type="match status" value="1"/>
</dbReference>
<dbReference type="AlphaFoldDB" id="A0AAN0JA93"/>
<evidence type="ECO:0000256" key="1">
    <source>
        <dbReference type="SAM" id="MobiDB-lite"/>
    </source>
</evidence>
<evidence type="ECO:0000313" key="4">
    <source>
        <dbReference type="Proteomes" id="UP000007879"/>
    </source>
</evidence>
<dbReference type="InterPro" id="IPR011993">
    <property type="entry name" value="PH-like_dom_sf"/>
</dbReference>